<keyword evidence="3" id="KW-1185">Reference proteome</keyword>
<dbReference type="EMBL" id="CP014209">
    <property type="protein sequence ID" value="ANC30218.1"/>
    <property type="molecule type" value="Genomic_DNA"/>
</dbReference>
<evidence type="ECO:0000256" key="1">
    <source>
        <dbReference type="SAM" id="MobiDB-lite"/>
    </source>
</evidence>
<dbReference type="STRING" id="1300344.I598_0638"/>
<protein>
    <submittedName>
        <fullName evidence="2">Uncharacterized protein</fullName>
    </submittedName>
</protein>
<dbReference type="AlphaFoldDB" id="A0A168EMC7"/>
<dbReference type="PATRIC" id="fig|1300344.3.peg.641"/>
<gene>
    <name evidence="2" type="ORF">I598_0638</name>
</gene>
<reference evidence="2 3" key="1">
    <citation type="submission" date="2016-01" db="EMBL/GenBank/DDBJ databases">
        <title>Complete genome sequence of a soil Actinobacterium, Isoptericola dokdonensis DS-3.</title>
        <authorList>
            <person name="Kwon S.-K."/>
            <person name="Kim J.F."/>
        </authorList>
    </citation>
    <scope>NUCLEOTIDE SEQUENCE [LARGE SCALE GENOMIC DNA]</scope>
    <source>
        <strain evidence="2 3">DS-3</strain>
    </source>
</reference>
<dbReference type="OrthoDB" id="5149906at2"/>
<feature type="region of interest" description="Disordered" evidence="1">
    <location>
        <begin position="1"/>
        <end position="22"/>
    </location>
</feature>
<dbReference type="Proteomes" id="UP000076794">
    <property type="component" value="Chromosome"/>
</dbReference>
<accession>A0A168EMC7</accession>
<name>A0A168EMC7_9MICO</name>
<evidence type="ECO:0000313" key="3">
    <source>
        <dbReference type="Proteomes" id="UP000076794"/>
    </source>
</evidence>
<evidence type="ECO:0000313" key="2">
    <source>
        <dbReference type="EMBL" id="ANC30218.1"/>
    </source>
</evidence>
<dbReference type="KEGG" id="ido:I598_0638"/>
<dbReference type="RefSeq" id="WP_068201209.1">
    <property type="nucleotide sequence ID" value="NZ_CP014209.1"/>
</dbReference>
<organism evidence="2 3">
    <name type="scientific">Isoptericola dokdonensis DS-3</name>
    <dbReference type="NCBI Taxonomy" id="1300344"/>
    <lineage>
        <taxon>Bacteria</taxon>
        <taxon>Bacillati</taxon>
        <taxon>Actinomycetota</taxon>
        <taxon>Actinomycetes</taxon>
        <taxon>Micrococcales</taxon>
        <taxon>Promicromonosporaceae</taxon>
        <taxon>Isoptericola</taxon>
    </lineage>
</organism>
<sequence length="93" mass="9755">MSDAAHPAPRWDPGARYRTSTLRTADAPRLAGRLVRGPAVRTAVFDRPVWRADLGHGGVATAVGSVVAAYRRGAVDTSGLVRAIGRALGGTHR</sequence>
<proteinExistence type="predicted"/>